<dbReference type="eggNOG" id="KOG2846">
    <property type="taxonomic scope" value="Eukaryota"/>
</dbReference>
<evidence type="ECO:0000256" key="2">
    <source>
        <dbReference type="SAM" id="Phobius"/>
    </source>
</evidence>
<proteinExistence type="predicted"/>
<evidence type="ECO:0000313" key="4">
    <source>
        <dbReference type="EMBL" id="ERN03232.1"/>
    </source>
</evidence>
<dbReference type="InterPro" id="IPR040115">
    <property type="entry name" value="Lnp"/>
</dbReference>
<dbReference type="OMA" id="CGYFNPS"/>
<keyword evidence="5" id="KW-1185">Reference proteome</keyword>
<dbReference type="PANTHER" id="PTHR22166:SF12">
    <property type="entry name" value="ENDOPLASMIC RETICULUM JUNCTION FORMATION PROTEIN LUNAPARK"/>
    <property type="match status" value="1"/>
</dbReference>
<dbReference type="GO" id="GO:0071786">
    <property type="term" value="P:endoplasmic reticulum tubular network organization"/>
    <property type="evidence" value="ECO:0000318"/>
    <property type="project" value="GO_Central"/>
</dbReference>
<dbReference type="EMBL" id="KI394358">
    <property type="protein sequence ID" value="ERN03232.1"/>
    <property type="molecule type" value="Genomic_DNA"/>
</dbReference>
<keyword evidence="2" id="KW-1133">Transmembrane helix</keyword>
<evidence type="ECO:0000313" key="5">
    <source>
        <dbReference type="Proteomes" id="UP000017836"/>
    </source>
</evidence>
<feature type="region of interest" description="Disordered" evidence="1">
    <location>
        <begin position="1"/>
        <end position="27"/>
    </location>
</feature>
<dbReference type="Proteomes" id="UP000017836">
    <property type="component" value="Unassembled WGS sequence"/>
</dbReference>
<dbReference type="InterPro" id="IPR019273">
    <property type="entry name" value="Lunapark_Znf"/>
</dbReference>
<sequence>MDDDDNQSKNATESTTVSPKNEKDSLPKSLQRRGFFSFIWNGIFGRRNEDFEKKLQYLSKEEASVHARAKRRMASWRKMSRNLIVYAVIFEVVAVAYAIMTTRSLDLTWKMRALRVLPVFMVPGLSAAIYSMMASYVRMRDRKDKKTLERLRAERQAKIDELKERTNYYLTQQLIQRYDLDPAAKAAAASVLVSKLGADSGVKVVLEEDPKLNATEGKSNSIEVMQANDLRKRKQSHERHSEKNILMEQQPVEGDPNIERDLQSPPVVVEHHPGSTKNDGGWIARIAAMLVGEDSTQCYALICGNCHMHNGLARKEDFPYITYYCPYCHALNGSRRTEAHGSLRESNSPSAIDGNIGIESSEKTNGQDMGHVKEAGQVVASDGEQEYEAAVSKGMFGYQKFLFKKLELPLLSTLRCTNLPYRRASFLEKALAGRGVPVKGSSAYPGVIITTCISHPCTVEQLSHSTMPIPIIYRLM</sequence>
<evidence type="ECO:0000259" key="3">
    <source>
        <dbReference type="Pfam" id="PF10058"/>
    </source>
</evidence>
<name>W1P082_AMBTC</name>
<dbReference type="Gramene" id="ERN03232">
    <property type="protein sequence ID" value="ERN03232"/>
    <property type="gene ID" value="AMTR_s00003p00178580"/>
</dbReference>
<organism evidence="4 5">
    <name type="scientific">Amborella trichopoda</name>
    <dbReference type="NCBI Taxonomy" id="13333"/>
    <lineage>
        <taxon>Eukaryota</taxon>
        <taxon>Viridiplantae</taxon>
        <taxon>Streptophyta</taxon>
        <taxon>Embryophyta</taxon>
        <taxon>Tracheophyta</taxon>
        <taxon>Spermatophyta</taxon>
        <taxon>Magnoliopsida</taxon>
        <taxon>Amborellales</taxon>
        <taxon>Amborellaceae</taxon>
        <taxon>Amborella</taxon>
    </lineage>
</organism>
<dbReference type="PANTHER" id="PTHR22166">
    <property type="entry name" value="ENDOPLASMIC RETICULUM JUNCTION FORMATION PROTEIN LUNAPARK"/>
    <property type="match status" value="1"/>
</dbReference>
<accession>W1P082</accession>
<reference evidence="5" key="1">
    <citation type="journal article" date="2013" name="Science">
        <title>The Amborella genome and the evolution of flowering plants.</title>
        <authorList>
            <consortium name="Amborella Genome Project"/>
        </authorList>
    </citation>
    <scope>NUCLEOTIDE SEQUENCE [LARGE SCALE GENOMIC DNA]</scope>
</reference>
<feature type="transmembrane region" description="Helical" evidence="2">
    <location>
        <begin position="83"/>
        <end position="100"/>
    </location>
</feature>
<gene>
    <name evidence="4" type="ORF">AMTR_s00003p00178580</name>
</gene>
<feature type="compositionally biased region" description="Polar residues" evidence="1">
    <location>
        <begin position="8"/>
        <end position="19"/>
    </location>
</feature>
<dbReference type="Pfam" id="PF10058">
    <property type="entry name" value="Zn_ribbon_10"/>
    <property type="match status" value="1"/>
</dbReference>
<feature type="region of interest" description="Disordered" evidence="1">
    <location>
        <begin position="339"/>
        <end position="369"/>
    </location>
</feature>
<feature type="domain" description="Lunapark zinc ribbon" evidence="3">
    <location>
        <begin position="282"/>
        <end position="332"/>
    </location>
</feature>
<dbReference type="AlphaFoldDB" id="W1P082"/>
<dbReference type="GO" id="GO:0071782">
    <property type="term" value="C:endoplasmic reticulum tubular network"/>
    <property type="evidence" value="ECO:0000318"/>
    <property type="project" value="GO_Central"/>
</dbReference>
<evidence type="ECO:0000256" key="1">
    <source>
        <dbReference type="SAM" id="MobiDB-lite"/>
    </source>
</evidence>
<keyword evidence="2" id="KW-0812">Transmembrane</keyword>
<feature type="transmembrane region" description="Helical" evidence="2">
    <location>
        <begin position="120"/>
        <end position="137"/>
    </location>
</feature>
<protein>
    <recommendedName>
        <fullName evidence="3">Lunapark zinc ribbon domain-containing protein</fullName>
    </recommendedName>
</protein>
<keyword evidence="2" id="KW-0472">Membrane</keyword>
<dbReference type="HOGENOM" id="CLU_033679_0_0_1"/>